<dbReference type="PROSITE" id="PS51257">
    <property type="entry name" value="PROKAR_LIPOPROTEIN"/>
    <property type="match status" value="1"/>
</dbReference>
<accession>A0A363NL47</accession>
<dbReference type="GO" id="GO:0015485">
    <property type="term" value="F:cholesterol binding"/>
    <property type="evidence" value="ECO:0007669"/>
    <property type="project" value="InterPro"/>
</dbReference>
<dbReference type="Gene3D" id="3.90.840.10">
    <property type="entry name" value="Thiol-activated cytolysin superfamily/Thiol-activated cytolysin, alpha-beta domain"/>
    <property type="match status" value="2"/>
</dbReference>
<evidence type="ECO:0000313" key="1">
    <source>
        <dbReference type="EMBL" id="PUV21546.1"/>
    </source>
</evidence>
<dbReference type="EMBL" id="QCXX01000010">
    <property type="protein sequence ID" value="PUV21546.1"/>
    <property type="molecule type" value="Genomic_DNA"/>
</dbReference>
<dbReference type="OrthoDB" id="695752at2"/>
<dbReference type="InterPro" id="IPR036363">
    <property type="entry name" value="Thiol_cytolysin_ab_sf"/>
</dbReference>
<sequence>MRVKIIIAIFFLLSFIGCKKEEIQNPSPAEKGDGKLLSEYFSKLRIAPLDIVDLRNKNKDIKTVFDRKKTAGMIHLRDSVWTNGTGTSSFYESDEMVVTPGNLSYIYPGSLLKAASIASDQFETFSGYQTAPISVQLSFPSSLSIGTLSVPSLSNSRIFLRNALLAPGFSGNTILNYSDYFAAFSKYEEVKYAFGYNVNQHKLFSSTNTNFDSYSSGTYYSTKFMASYTVENFTYSMSDPAANELIDMASIPANAFDGISPVYINSVTYGRFGLLVLESNNNSSEMRSAFQKMVKKILKKTTESYTQEETNLFASCRITIYLLGSTIGNNVIQLLINPSPDGVSDFIAQNVGTFTASDPGVPIYYTAKYLKDNSPFKTTFRIDH</sequence>
<keyword evidence="2" id="KW-1185">Reference proteome</keyword>
<evidence type="ECO:0000313" key="2">
    <source>
        <dbReference type="Proteomes" id="UP000250831"/>
    </source>
</evidence>
<dbReference type="Pfam" id="PF01289">
    <property type="entry name" value="Thiol_cytolysin"/>
    <property type="match status" value="1"/>
</dbReference>
<dbReference type="SUPFAM" id="SSF56978">
    <property type="entry name" value="Perfringolysin"/>
    <property type="match status" value="1"/>
</dbReference>
<dbReference type="AlphaFoldDB" id="A0A363NL47"/>
<dbReference type="Proteomes" id="UP000250831">
    <property type="component" value="Unassembled WGS sequence"/>
</dbReference>
<dbReference type="InterPro" id="IPR001869">
    <property type="entry name" value="Thiol_cytolysin"/>
</dbReference>
<proteinExistence type="predicted"/>
<name>A0A363NL47_9SPHI</name>
<organism evidence="1 2">
    <name type="scientific">Sphingobacterium athyrii</name>
    <dbReference type="NCBI Taxonomy" id="2152717"/>
    <lineage>
        <taxon>Bacteria</taxon>
        <taxon>Pseudomonadati</taxon>
        <taxon>Bacteroidota</taxon>
        <taxon>Sphingobacteriia</taxon>
        <taxon>Sphingobacteriales</taxon>
        <taxon>Sphingobacteriaceae</taxon>
        <taxon>Sphingobacterium</taxon>
    </lineage>
</organism>
<reference evidence="1 2" key="1">
    <citation type="submission" date="2018-04" db="EMBL/GenBank/DDBJ databases">
        <title>Sphingobacterium sp. M46 Genome.</title>
        <authorList>
            <person name="Cheng J."/>
            <person name="Li Y."/>
        </authorList>
    </citation>
    <scope>NUCLEOTIDE SEQUENCE [LARGE SCALE GENOMIC DNA]</scope>
    <source>
        <strain evidence="1 2">M46</strain>
    </source>
</reference>
<dbReference type="InterPro" id="IPR036359">
    <property type="entry name" value="Thiol_cytolysin_sf"/>
</dbReference>
<evidence type="ECO:0008006" key="3">
    <source>
        <dbReference type="Google" id="ProtNLM"/>
    </source>
</evidence>
<protein>
    <recommendedName>
        <fullName evidence="3">Hemolysin</fullName>
    </recommendedName>
</protein>
<dbReference type="RefSeq" id="WP_108636883.1">
    <property type="nucleotide sequence ID" value="NZ_QCXX01000010.1"/>
</dbReference>
<comment type="caution">
    <text evidence="1">The sequence shown here is derived from an EMBL/GenBank/DDBJ whole genome shotgun (WGS) entry which is preliminary data.</text>
</comment>
<gene>
    <name evidence="1" type="ORF">DCO56_27495</name>
</gene>
<dbReference type="PRINTS" id="PR01400">
    <property type="entry name" value="TACYTOLYSIN"/>
</dbReference>